<feature type="region of interest" description="Disordered" evidence="5">
    <location>
        <begin position="1"/>
        <end position="22"/>
    </location>
</feature>
<protein>
    <submittedName>
        <fullName evidence="8">Uncharacterized protein LOC111007161 isoform X1</fullName>
    </submittedName>
</protein>
<evidence type="ECO:0000256" key="4">
    <source>
        <dbReference type="ARBA" id="ARBA00022833"/>
    </source>
</evidence>
<dbReference type="InterPro" id="IPR036871">
    <property type="entry name" value="PX_dom_sf"/>
</dbReference>
<feature type="domain" description="PX" evidence="6">
    <location>
        <begin position="649"/>
        <end position="770"/>
    </location>
</feature>
<keyword evidence="4" id="KW-0862">Zinc</keyword>
<reference evidence="8" key="1">
    <citation type="submission" date="2025-08" db="UniProtKB">
        <authorList>
            <consortium name="RefSeq"/>
        </authorList>
    </citation>
    <scope>IDENTIFICATION</scope>
    <source>
        <strain evidence="8">OHB3-1</strain>
    </source>
</reference>
<proteinExistence type="predicted"/>
<dbReference type="RefSeq" id="XP_022135096.1">
    <property type="nucleotide sequence ID" value="XM_022279404.1"/>
</dbReference>
<organism evidence="7 8">
    <name type="scientific">Momordica charantia</name>
    <name type="common">Bitter gourd</name>
    <name type="synonym">Balsam pear</name>
    <dbReference type="NCBI Taxonomy" id="3673"/>
    <lineage>
        <taxon>Eukaryota</taxon>
        <taxon>Viridiplantae</taxon>
        <taxon>Streptophyta</taxon>
        <taxon>Embryophyta</taxon>
        <taxon>Tracheophyta</taxon>
        <taxon>Spermatophyta</taxon>
        <taxon>Magnoliopsida</taxon>
        <taxon>eudicotyledons</taxon>
        <taxon>Gunneridae</taxon>
        <taxon>Pentapetalae</taxon>
        <taxon>rosids</taxon>
        <taxon>fabids</taxon>
        <taxon>Cucurbitales</taxon>
        <taxon>Cucurbitaceae</taxon>
        <taxon>Momordiceae</taxon>
        <taxon>Momordica</taxon>
    </lineage>
</organism>
<dbReference type="PROSITE" id="PS50195">
    <property type="entry name" value="PX"/>
    <property type="match status" value="1"/>
</dbReference>
<evidence type="ECO:0000313" key="8">
    <source>
        <dbReference type="RefSeq" id="XP_022135096.1"/>
    </source>
</evidence>
<sequence length="1128" mass="124552">MINGDGPCEGFSEVASSDPLDPAPLWRTQNVDGGSVASPISSRYSSCGDSEFERYCSANSAMGTPIMRSTITTFNDFSESEFGYARNFGFSDDGGLENFSLEGSEMNSLDTNILGYRKMELRDKVTTEESSMKCRSHGLNLYGTGEFMDSLEANEEILCWKVESTSDLLSGVGMTNGSEKVESSEGEKEGSIIGKKASELGMAGGAVLGEATSEEVHVGCLERSAVENGMILGQRFEERLLPCMVEKESNGELDMEVDRSQNEHSESEDSMYNFLSDGDHMDETFLLRNARSFPETNTVNENPLLINSSVAFGSDDWNVFECETQGFSPNYLTVDTLQERKHQNLNSSSMTVNGDQIVSEMAREDGTQMLLACKEDQASTNFLKKVNSSHGDCMIVPTVGRPKEMVKVRDIPVAICQVQASNELKEITNSTFLTEDDFSYGVELDQDAKDIFVVNNQAGDADKNTYNNECLVGDIPGIDIGTEKFPFKQQTCSVDSNSVEQPQILETEDNSGMVHQGLESQGRGDLKVKFDPLSNILTNRPSTHASEGCEDMAHSTLVPESKGHLLPVELAKRDLDDFYDEVVHEMEEILLESCDSPGARFTHRYKMSQSLPSLPLRDGGSTASISGTDNYDPINPENLKFDGVEVIGARQKRGDVSLSERLVGVKEYTVYKIRVWSGEKQWDVERRYRDFYALYCQLKSSFADHGWTLPSPWSSVDNRSRKLFGSASPDIIAERSVLIQECLCSILHSRVSSTNPSALIWFLSPQESNSHSPALGTAVPRSSDIARVTDTQNLSSLGKTISLVVEIQPYKSTKQILELQHYACAGCYRHFDDQKTLMKGFVQSFGWGKPRLCDYTCQLFCSSCHTNEMAVIPARVLHHWDFARYPVSQLAKSYLDSIHDQPMLCVSAVNPSLFSKVPALLHVMGVRKKIGDIISYVRCPFRRSINRGLGCRRYLVESNDFFALRDLIDLSKGAFSALPTILETVSRKILEHIEEKCLVCCDAGVSCAARQACSAPLSLIFPFQETEMERCASCESVFHKPCFATLSKCSCGARLRVDDTEGLSTKVGHGLGMDAEESGAVVSFLAKSTSISPLRSLSGLFGKSNQTTKEHKDNENIILMGSLPTTSL</sequence>
<accession>A0A6J1BZN4</accession>
<gene>
    <name evidence="8" type="primary">LOC111007161</name>
</gene>
<dbReference type="GeneID" id="111007161"/>
<keyword evidence="1" id="KW-0479">Metal-binding</keyword>
<dbReference type="PANTHER" id="PTHR12326:SF3">
    <property type="entry name" value="DIFFERENTIALLY EXPRESSED IN FDCP 8 HOMOLOG"/>
    <property type="match status" value="1"/>
</dbReference>
<keyword evidence="3" id="KW-0863">Zinc-finger</keyword>
<name>A0A6J1BZN4_MOMCH</name>
<dbReference type="GO" id="GO:0016020">
    <property type="term" value="C:membrane"/>
    <property type="evidence" value="ECO:0007669"/>
    <property type="project" value="UniProtKB-ARBA"/>
</dbReference>
<dbReference type="Pfam" id="PF00787">
    <property type="entry name" value="PX"/>
    <property type="match status" value="1"/>
</dbReference>
<dbReference type="OrthoDB" id="1918044at2759"/>
<dbReference type="InterPro" id="IPR051366">
    <property type="entry name" value="DEF8"/>
</dbReference>
<dbReference type="CDD" id="cd06093">
    <property type="entry name" value="PX_domain"/>
    <property type="match status" value="1"/>
</dbReference>
<dbReference type="PANTHER" id="PTHR12326">
    <property type="entry name" value="PLECKSTRIN HOMOLOGY DOMAIN CONTAINING PROTEIN"/>
    <property type="match status" value="1"/>
</dbReference>
<dbReference type="KEGG" id="mcha:111007161"/>
<evidence type="ECO:0000256" key="3">
    <source>
        <dbReference type="ARBA" id="ARBA00022771"/>
    </source>
</evidence>
<evidence type="ECO:0000256" key="1">
    <source>
        <dbReference type="ARBA" id="ARBA00022723"/>
    </source>
</evidence>
<evidence type="ECO:0000313" key="7">
    <source>
        <dbReference type="Proteomes" id="UP000504603"/>
    </source>
</evidence>
<dbReference type="GO" id="GO:0008270">
    <property type="term" value="F:zinc ion binding"/>
    <property type="evidence" value="ECO:0007669"/>
    <property type="project" value="UniProtKB-KW"/>
</dbReference>
<dbReference type="GO" id="GO:0035091">
    <property type="term" value="F:phosphatidylinositol binding"/>
    <property type="evidence" value="ECO:0007669"/>
    <property type="project" value="InterPro"/>
</dbReference>
<keyword evidence="7" id="KW-1185">Reference proteome</keyword>
<evidence type="ECO:0000259" key="6">
    <source>
        <dbReference type="PROSITE" id="PS50195"/>
    </source>
</evidence>
<dbReference type="GO" id="GO:0005768">
    <property type="term" value="C:endosome"/>
    <property type="evidence" value="ECO:0007669"/>
    <property type="project" value="UniProtKB-ARBA"/>
</dbReference>
<dbReference type="InterPro" id="IPR001683">
    <property type="entry name" value="PX_dom"/>
</dbReference>
<keyword evidence="2" id="KW-0677">Repeat</keyword>
<dbReference type="Gene3D" id="3.30.1520.10">
    <property type="entry name" value="Phox-like domain"/>
    <property type="match status" value="1"/>
</dbReference>
<dbReference type="Pfam" id="PF13901">
    <property type="entry name" value="RH_dom"/>
    <property type="match status" value="1"/>
</dbReference>
<dbReference type="InterPro" id="IPR025258">
    <property type="entry name" value="RH_dom"/>
</dbReference>
<dbReference type="SUPFAM" id="SSF64268">
    <property type="entry name" value="PX domain"/>
    <property type="match status" value="1"/>
</dbReference>
<dbReference type="Proteomes" id="UP000504603">
    <property type="component" value="Unplaced"/>
</dbReference>
<dbReference type="AlphaFoldDB" id="A0A6J1BZN4"/>
<evidence type="ECO:0000256" key="5">
    <source>
        <dbReference type="SAM" id="MobiDB-lite"/>
    </source>
</evidence>
<evidence type="ECO:0000256" key="2">
    <source>
        <dbReference type="ARBA" id="ARBA00022737"/>
    </source>
</evidence>
<dbReference type="SMART" id="SM01175">
    <property type="entry name" value="DUF4206"/>
    <property type="match status" value="1"/>
</dbReference>